<feature type="transmembrane region" description="Helical" evidence="1">
    <location>
        <begin position="6"/>
        <end position="22"/>
    </location>
</feature>
<dbReference type="AlphaFoldDB" id="A0A0C1H881"/>
<dbReference type="EMBL" id="JSAN01000026">
    <property type="protein sequence ID" value="KIC73579.1"/>
    <property type="molecule type" value="Genomic_DNA"/>
</dbReference>
<comment type="caution">
    <text evidence="2">The sequence shown here is derived from an EMBL/GenBank/DDBJ whole genome shotgun (WGS) entry which is preliminary data.</text>
</comment>
<evidence type="ECO:0000256" key="1">
    <source>
        <dbReference type="SAM" id="Phobius"/>
    </source>
</evidence>
<dbReference type="PATRIC" id="fig|362787.3.peg.342"/>
<name>A0A0C1H881_9BACT</name>
<evidence type="ECO:0008006" key="4">
    <source>
        <dbReference type="Google" id="ProtNLM"/>
    </source>
</evidence>
<reference evidence="2 3" key="1">
    <citation type="journal article" date="2014" name="Mol. Biol. Evol.">
        <title>Massive expansion of Ubiquitination-related gene families within the Chlamydiae.</title>
        <authorList>
            <person name="Domman D."/>
            <person name="Collingro A."/>
            <person name="Lagkouvardos I."/>
            <person name="Gehre L."/>
            <person name="Weinmaier T."/>
            <person name="Rattei T."/>
            <person name="Subtil A."/>
            <person name="Horn M."/>
        </authorList>
    </citation>
    <scope>NUCLEOTIDE SEQUENCE [LARGE SCALE GENOMIC DNA]</scope>
    <source>
        <strain evidence="2 3">EI2</strain>
    </source>
</reference>
<keyword evidence="1" id="KW-0812">Transmembrane</keyword>
<organism evidence="2 3">
    <name type="scientific">Candidatus Protochlamydia amoebophila</name>
    <dbReference type="NCBI Taxonomy" id="362787"/>
    <lineage>
        <taxon>Bacteria</taxon>
        <taxon>Pseudomonadati</taxon>
        <taxon>Chlamydiota</taxon>
        <taxon>Chlamydiia</taxon>
        <taxon>Parachlamydiales</taxon>
        <taxon>Parachlamydiaceae</taxon>
        <taxon>Candidatus Protochlamydia</taxon>
    </lineage>
</organism>
<protein>
    <recommendedName>
        <fullName evidence="4">Cell division protein FtsL</fullName>
    </recommendedName>
</protein>
<dbReference type="Proteomes" id="UP000031465">
    <property type="component" value="Unassembled WGS sequence"/>
</dbReference>
<dbReference type="RefSeq" id="WP_039356515.1">
    <property type="nucleotide sequence ID" value="NZ_JAEMUB010000035.1"/>
</dbReference>
<evidence type="ECO:0000313" key="3">
    <source>
        <dbReference type="Proteomes" id="UP000031465"/>
    </source>
</evidence>
<accession>A0A0C1H881</accession>
<gene>
    <name evidence="2" type="ORF">DB44_BC00070</name>
</gene>
<evidence type="ECO:0000313" key="2">
    <source>
        <dbReference type="EMBL" id="KIC73579.1"/>
    </source>
</evidence>
<keyword evidence="1" id="KW-1133">Transmembrane helix</keyword>
<keyword evidence="1" id="KW-0472">Membrane</keyword>
<proteinExistence type="predicted"/>
<sequence>MGLLIRLWICIFFAGLTLYKYIDKLNELTELRLSIPIVTKELKEIQEKNAELYYAIERFESPVHLMELANKPEFGHLKYPPLTDVLLIPEESIIEIH</sequence>